<evidence type="ECO:0000256" key="5">
    <source>
        <dbReference type="PROSITE-ProRule" id="PRU01248"/>
    </source>
</evidence>
<dbReference type="InterPro" id="IPR010998">
    <property type="entry name" value="Integrase_recombinase_N"/>
</dbReference>
<dbReference type="AlphaFoldDB" id="A0A2S4HD54"/>
<dbReference type="PROSITE" id="PS51900">
    <property type="entry name" value="CB"/>
    <property type="match status" value="1"/>
</dbReference>
<dbReference type="InterPro" id="IPR011946">
    <property type="entry name" value="Integrase_integron-type"/>
</dbReference>
<evidence type="ECO:0000313" key="10">
    <source>
        <dbReference type="Proteomes" id="UP000237222"/>
    </source>
</evidence>
<dbReference type="GO" id="GO:0006310">
    <property type="term" value="P:DNA recombination"/>
    <property type="evidence" value="ECO:0007669"/>
    <property type="project" value="UniProtKB-KW"/>
</dbReference>
<sequence>MSSPFLESLRREMRLRGYSIRTEKTYLHWIRQYIYFINKRHPKDAGQDEVKSFLSMLANDRHVAVNTQKVALNSLVFMYHKALNMPLGELDFSLATKQRTLPTVLSASEVARIIDQLTGRNQLIIMLLYGSGLRVSECLRIRVKDVDLQRRALTIHDGKGRKDRQTLIGESALNNLKEAIEQGISRQREDNLHGIGCSVPPALSRKYPNAYKSDAWAFIFPSSSLCNHPMTGTLCRHHLHETVVRRFLKPAVQQADVTRKRVNCHTFRHSFATHMLAAGTDIRTVQELLGHNDVSTTQIYTHVLGRHYAGTSSPLDALSQ</sequence>
<dbReference type="PROSITE" id="PS51898">
    <property type="entry name" value="TYR_RECOMBINASE"/>
    <property type="match status" value="1"/>
</dbReference>
<organism evidence="8 10">
    <name type="scientific">Zhongshania marina</name>
    <dbReference type="NCBI Taxonomy" id="2304603"/>
    <lineage>
        <taxon>Bacteria</taxon>
        <taxon>Pseudomonadati</taxon>
        <taxon>Pseudomonadota</taxon>
        <taxon>Gammaproteobacteria</taxon>
        <taxon>Cellvibrionales</taxon>
        <taxon>Spongiibacteraceae</taxon>
        <taxon>Zhongshania</taxon>
    </lineage>
</organism>
<dbReference type="GO" id="GO:0015074">
    <property type="term" value="P:DNA integration"/>
    <property type="evidence" value="ECO:0007669"/>
    <property type="project" value="UniProtKB-KW"/>
</dbReference>
<dbReference type="InterPro" id="IPR004107">
    <property type="entry name" value="Integrase_SAM-like_N"/>
</dbReference>
<evidence type="ECO:0000256" key="3">
    <source>
        <dbReference type="ARBA" id="ARBA00023125"/>
    </source>
</evidence>
<dbReference type="SUPFAM" id="SSF56349">
    <property type="entry name" value="DNA breaking-rejoining enzymes"/>
    <property type="match status" value="1"/>
</dbReference>
<dbReference type="InterPro" id="IPR002104">
    <property type="entry name" value="Integrase_catalytic"/>
</dbReference>
<evidence type="ECO:0000259" key="7">
    <source>
        <dbReference type="PROSITE" id="PS51900"/>
    </source>
</evidence>
<keyword evidence="4" id="KW-0233">DNA recombination</keyword>
<proteinExistence type="inferred from homology"/>
<dbReference type="Gene3D" id="1.10.443.10">
    <property type="entry name" value="Intergrase catalytic core"/>
    <property type="match status" value="1"/>
</dbReference>
<dbReference type="Proteomes" id="UP000237222">
    <property type="component" value="Unassembled WGS sequence"/>
</dbReference>
<dbReference type="PANTHER" id="PTHR30349:SF64">
    <property type="entry name" value="PROPHAGE INTEGRASE INTD-RELATED"/>
    <property type="match status" value="1"/>
</dbReference>
<dbReference type="Proteomes" id="UP000274695">
    <property type="component" value="Unassembled WGS sequence"/>
</dbReference>
<evidence type="ECO:0000256" key="1">
    <source>
        <dbReference type="ARBA" id="ARBA00008857"/>
    </source>
</evidence>
<dbReference type="InterPro" id="IPR044068">
    <property type="entry name" value="CB"/>
</dbReference>
<dbReference type="InterPro" id="IPR011010">
    <property type="entry name" value="DNA_brk_join_enz"/>
</dbReference>
<dbReference type="EMBL" id="RHGB01000021">
    <property type="protein sequence ID" value="RNL59431.1"/>
    <property type="molecule type" value="Genomic_DNA"/>
</dbReference>
<evidence type="ECO:0000259" key="6">
    <source>
        <dbReference type="PROSITE" id="PS51898"/>
    </source>
</evidence>
<evidence type="ECO:0000313" key="9">
    <source>
        <dbReference type="EMBL" id="RNL59431.1"/>
    </source>
</evidence>
<comment type="similarity">
    <text evidence="1">Belongs to the 'phage' integrase family.</text>
</comment>
<dbReference type="GO" id="GO:0003677">
    <property type="term" value="F:DNA binding"/>
    <property type="evidence" value="ECO:0007669"/>
    <property type="project" value="UniProtKB-UniRule"/>
</dbReference>
<dbReference type="EMBL" id="PQGG01000036">
    <property type="protein sequence ID" value="POP51621.1"/>
    <property type="molecule type" value="Genomic_DNA"/>
</dbReference>
<reference evidence="8 10" key="1">
    <citation type="submission" date="2018-01" db="EMBL/GenBank/DDBJ databases">
        <authorList>
            <person name="Yu X.-D."/>
        </authorList>
    </citation>
    <scope>NUCLEOTIDE SEQUENCE [LARGE SCALE GENOMIC DNA]</scope>
    <source>
        <strain evidence="8 10">ZX-21</strain>
    </source>
</reference>
<protein>
    <submittedName>
        <fullName evidence="9">Integron integrase</fullName>
    </submittedName>
    <submittedName>
        <fullName evidence="8">Recombinase XerD</fullName>
    </submittedName>
</protein>
<keyword evidence="3 5" id="KW-0238">DNA-binding</keyword>
<dbReference type="InterPro" id="IPR050090">
    <property type="entry name" value="Tyrosine_recombinase_XerCD"/>
</dbReference>
<feature type="domain" description="Tyr recombinase" evidence="6">
    <location>
        <begin position="100"/>
        <end position="313"/>
    </location>
</feature>
<evidence type="ECO:0000256" key="4">
    <source>
        <dbReference type="ARBA" id="ARBA00023172"/>
    </source>
</evidence>
<accession>A0A2S4HD54</accession>
<dbReference type="RefSeq" id="WP_103685450.1">
    <property type="nucleotide sequence ID" value="NZ_PQGG01000036.1"/>
</dbReference>
<dbReference type="NCBIfam" id="TIGR02249">
    <property type="entry name" value="integrase_gron"/>
    <property type="match status" value="1"/>
</dbReference>
<feature type="domain" description="Core-binding (CB)" evidence="7">
    <location>
        <begin position="1"/>
        <end position="83"/>
    </location>
</feature>
<reference evidence="9 11" key="2">
    <citation type="submission" date="2018-10" db="EMBL/GenBank/DDBJ databases">
        <title>Draft genome sequence of Zhongshania sp. DSW25-10.</title>
        <authorList>
            <person name="Oh J."/>
        </authorList>
    </citation>
    <scope>NUCLEOTIDE SEQUENCE [LARGE SCALE GENOMIC DNA]</scope>
    <source>
        <strain evidence="9 11">DSW25-10</strain>
    </source>
</reference>
<dbReference type="Pfam" id="PF13495">
    <property type="entry name" value="Phage_int_SAM_4"/>
    <property type="match status" value="1"/>
</dbReference>
<comment type="caution">
    <text evidence="8">The sequence shown here is derived from an EMBL/GenBank/DDBJ whole genome shotgun (WGS) entry which is preliminary data.</text>
</comment>
<keyword evidence="11" id="KW-1185">Reference proteome</keyword>
<dbReference type="InterPro" id="IPR013762">
    <property type="entry name" value="Integrase-like_cat_sf"/>
</dbReference>
<dbReference type="PANTHER" id="PTHR30349">
    <property type="entry name" value="PHAGE INTEGRASE-RELATED"/>
    <property type="match status" value="1"/>
</dbReference>
<evidence type="ECO:0000256" key="2">
    <source>
        <dbReference type="ARBA" id="ARBA00022908"/>
    </source>
</evidence>
<keyword evidence="2" id="KW-0229">DNA integration</keyword>
<evidence type="ECO:0000313" key="11">
    <source>
        <dbReference type="Proteomes" id="UP000274695"/>
    </source>
</evidence>
<dbReference type="Gene3D" id="1.10.150.130">
    <property type="match status" value="1"/>
</dbReference>
<name>A0A2S4HD54_9GAMM</name>
<gene>
    <name evidence="8" type="ORF">C0068_15790</name>
    <name evidence="9" type="ORF">D0911_15855</name>
</gene>
<dbReference type="Pfam" id="PF00589">
    <property type="entry name" value="Phage_integrase"/>
    <property type="match status" value="1"/>
</dbReference>
<dbReference type="OrthoDB" id="9801717at2"/>
<evidence type="ECO:0000313" key="8">
    <source>
        <dbReference type="EMBL" id="POP51621.1"/>
    </source>
</evidence>